<dbReference type="SUPFAM" id="SSF56752">
    <property type="entry name" value="D-aminoacid aminotransferase-like PLP-dependent enzymes"/>
    <property type="match status" value="1"/>
</dbReference>
<evidence type="ECO:0000256" key="3">
    <source>
        <dbReference type="ARBA" id="ARBA00022898"/>
    </source>
</evidence>
<evidence type="ECO:0000256" key="1">
    <source>
        <dbReference type="ARBA" id="ARBA00001933"/>
    </source>
</evidence>
<keyword evidence="4" id="KW-0032">Aminotransferase</keyword>
<dbReference type="PANTHER" id="PTHR42743:SF10">
    <property type="entry name" value="D-ALANINE AMINOTRANSFERASE"/>
    <property type="match status" value="1"/>
</dbReference>
<dbReference type="Gene3D" id="3.20.10.10">
    <property type="entry name" value="D-amino Acid Aminotransferase, subunit A, domain 2"/>
    <property type="match status" value="1"/>
</dbReference>
<dbReference type="InterPro" id="IPR050571">
    <property type="entry name" value="Class-IV_PLP-Dep_Aminotrnsfr"/>
</dbReference>
<dbReference type="GO" id="GO:0005829">
    <property type="term" value="C:cytosol"/>
    <property type="evidence" value="ECO:0007669"/>
    <property type="project" value="TreeGrafter"/>
</dbReference>
<organism evidence="4">
    <name type="scientific">uncultured Gemmatimonadetes bacterium Rifle_16ft_4_minimus_37772</name>
    <dbReference type="NCBI Taxonomy" id="1665097"/>
    <lineage>
        <taxon>Bacteria</taxon>
        <taxon>Pseudomonadati</taxon>
        <taxon>Gemmatimonadota</taxon>
        <taxon>environmental samples</taxon>
    </lineage>
</organism>
<comment type="cofactor">
    <cofactor evidence="1">
        <name>pyridoxal 5'-phosphate</name>
        <dbReference type="ChEBI" id="CHEBI:597326"/>
    </cofactor>
</comment>
<dbReference type="InterPro" id="IPR001544">
    <property type="entry name" value="Aminotrans_IV"/>
</dbReference>
<protein>
    <submittedName>
        <fullName evidence="4">Aminotransferase, D-alanine transaminase</fullName>
        <ecNumber evidence="4">2.6.1.21</ecNumber>
    </submittedName>
</protein>
<dbReference type="InterPro" id="IPR043132">
    <property type="entry name" value="BCAT-like_C"/>
</dbReference>
<reference evidence="4" key="1">
    <citation type="journal article" date="2015" name="ISME J.">
        <title>Aquifer environment selects for microbial species cohorts in sediment and groundwater.</title>
        <authorList>
            <person name="Hug L.A."/>
            <person name="Thomas B.C."/>
            <person name="Brown C.T."/>
            <person name="Frischkorn K.R."/>
            <person name="Williams K.H."/>
            <person name="Tringe S.G."/>
            <person name="Banfield J.F."/>
        </authorList>
    </citation>
    <scope>NUCLEOTIDE SEQUENCE</scope>
</reference>
<dbReference type="GO" id="GO:0047810">
    <property type="term" value="F:D-alanine-2-oxoglutarate aminotransferase activity"/>
    <property type="evidence" value="ECO:0007669"/>
    <property type="project" value="UniProtKB-EC"/>
</dbReference>
<dbReference type="Gene3D" id="3.30.470.10">
    <property type="match status" value="1"/>
</dbReference>
<accession>A0A0H4T8G3</accession>
<dbReference type="Pfam" id="PF01063">
    <property type="entry name" value="Aminotran_4"/>
    <property type="match status" value="1"/>
</dbReference>
<sequence>MTTVYLNGEYLPHERAVISPDDRGFIFGDGIYEVVRVIGGRIYEWDAHAARMARGLAALRLAFGPRDVAALRGVSERLVRDNGIAEGEATVYLQVSRGAAPRTHQFPPAGTPSTVYAFGTKFVVPRAHREDGVKAITYPDFRWARCDLKTVNLLPAVLARQAAAEADAYEAILLRDGVMTEGAATNTFAVIGGTLRTYPLSNYVLPGITRRVLVELAGELGIPLVEEPVTHFELPKADELFICGTTTDVTPVIVLDGRPVGRGTPGPVSVKLREALSARMYGTVGASP</sequence>
<dbReference type="EC" id="2.6.1.21" evidence="4"/>
<proteinExistence type="inferred from homology"/>
<dbReference type="InterPro" id="IPR043131">
    <property type="entry name" value="BCAT-like_N"/>
</dbReference>
<dbReference type="InterPro" id="IPR036038">
    <property type="entry name" value="Aminotransferase-like"/>
</dbReference>
<dbReference type="AlphaFoldDB" id="A0A0H4T8G3"/>
<keyword evidence="3" id="KW-0663">Pyridoxal phosphate</keyword>
<dbReference type="GO" id="GO:0008652">
    <property type="term" value="P:amino acid biosynthetic process"/>
    <property type="evidence" value="ECO:0007669"/>
    <property type="project" value="UniProtKB-ARBA"/>
</dbReference>
<evidence type="ECO:0000313" key="4">
    <source>
        <dbReference type="EMBL" id="AKQ02787.1"/>
    </source>
</evidence>
<dbReference type="FunFam" id="3.20.10.10:FF:000002">
    <property type="entry name" value="D-alanine aminotransferase"/>
    <property type="match status" value="1"/>
</dbReference>
<keyword evidence="4" id="KW-0808">Transferase</keyword>
<dbReference type="PANTHER" id="PTHR42743">
    <property type="entry name" value="AMINO-ACID AMINOTRANSFERASE"/>
    <property type="match status" value="1"/>
</dbReference>
<dbReference type="GO" id="GO:0046394">
    <property type="term" value="P:carboxylic acid biosynthetic process"/>
    <property type="evidence" value="ECO:0007669"/>
    <property type="project" value="UniProtKB-ARBA"/>
</dbReference>
<comment type="similarity">
    <text evidence="2">Belongs to the class-IV pyridoxal-phosphate-dependent aminotransferase family.</text>
</comment>
<evidence type="ECO:0000256" key="2">
    <source>
        <dbReference type="ARBA" id="ARBA00009320"/>
    </source>
</evidence>
<name>A0A0H4T8G3_9BACT</name>
<dbReference type="EMBL" id="KT007003">
    <property type="protein sequence ID" value="AKQ02787.1"/>
    <property type="molecule type" value="Genomic_DNA"/>
</dbReference>